<dbReference type="InterPro" id="IPR050756">
    <property type="entry name" value="CSN3"/>
</dbReference>
<dbReference type="Proteomes" id="UP000242519">
    <property type="component" value="Unassembled WGS sequence"/>
</dbReference>
<dbReference type="GO" id="GO:0006511">
    <property type="term" value="P:ubiquitin-dependent protein catabolic process"/>
    <property type="evidence" value="ECO:0007669"/>
    <property type="project" value="TreeGrafter"/>
</dbReference>
<reference evidence="4 5" key="1">
    <citation type="submission" date="2017-04" db="EMBL/GenBank/DDBJ databases">
        <title>Draft genome sequence of Marssonina coronaria NL1: causal agent of apple blotch.</title>
        <authorList>
            <person name="Cheng Q."/>
        </authorList>
    </citation>
    <scope>NUCLEOTIDE SEQUENCE [LARGE SCALE GENOMIC DNA]</scope>
    <source>
        <strain evidence="4 5">NL1</strain>
    </source>
</reference>
<feature type="region of interest" description="Disordered" evidence="2">
    <location>
        <begin position="467"/>
        <end position="491"/>
    </location>
</feature>
<dbReference type="AlphaFoldDB" id="A0A218ZD10"/>
<evidence type="ECO:0000313" key="4">
    <source>
        <dbReference type="EMBL" id="OWP05949.1"/>
    </source>
</evidence>
<sequence>MDDLLSKILSFPPHPPAVPLSDLQYDEGISNQIETLKKISDSKFMQQTSGGEHILDVIDPAVNSVSYAFILIAHLNTYFKNNSKGVDMDTLWGKLANFLSVFDPRQMRYMGDELGHIIRKLSHIARDNRQAHLAVLPVRNALMRLDPSGSVLTSNHIILAKLALESGAHHDALPVLDKFILYFPGSSSPPKPKYLCDMSLSPAVFLTHAFKHTAKLKYQEILEYFLWSAMAQMAAHNWDGAMHCLESVVTYPTRDGGVSRIQVEAYKKWILVGLLQEGKLLPLPKSTSIAPAKAYHIMAKPYETLAQIFENGTASRLRSEAEIGASVWSQDGNTGLIRFVLAAYQKFQIRALAQVYSKISIPEILGSTTSAETGARLPSPQACESIVQDMITYGELKATLSNPPTGHAILTFSSSGAALTEVQMQCELAASTARIQALTKEIKHTDRILTHDKEYIKYVQKLKKAGSKANEDGQSEWQDLGDDEDIMGGTY</sequence>
<feature type="domain" description="COP9 signalosome complex subunit 3 N-terminal helical repeats" evidence="3">
    <location>
        <begin position="41"/>
        <end position="288"/>
    </location>
</feature>
<dbReference type="STRING" id="503106.A0A218ZD10"/>
<evidence type="ECO:0000256" key="1">
    <source>
        <dbReference type="ARBA" id="ARBA00022490"/>
    </source>
</evidence>
<evidence type="ECO:0000256" key="2">
    <source>
        <dbReference type="SAM" id="MobiDB-lite"/>
    </source>
</evidence>
<gene>
    <name evidence="4" type="ORF">B2J93_6273</name>
</gene>
<dbReference type="PANTHER" id="PTHR10758:SF1">
    <property type="entry name" value="COP9 SIGNALOSOME COMPLEX SUBUNIT 3"/>
    <property type="match status" value="1"/>
</dbReference>
<organism evidence="4 5">
    <name type="scientific">Diplocarpon coronariae</name>
    <dbReference type="NCBI Taxonomy" id="2795749"/>
    <lineage>
        <taxon>Eukaryota</taxon>
        <taxon>Fungi</taxon>
        <taxon>Dikarya</taxon>
        <taxon>Ascomycota</taxon>
        <taxon>Pezizomycotina</taxon>
        <taxon>Leotiomycetes</taxon>
        <taxon>Helotiales</taxon>
        <taxon>Drepanopezizaceae</taxon>
        <taxon>Diplocarpon</taxon>
    </lineage>
</organism>
<dbReference type="InParanoid" id="A0A218ZD10"/>
<evidence type="ECO:0000313" key="5">
    <source>
        <dbReference type="Proteomes" id="UP000242519"/>
    </source>
</evidence>
<dbReference type="EMBL" id="MZNU01000059">
    <property type="protein sequence ID" value="OWP05949.1"/>
    <property type="molecule type" value="Genomic_DNA"/>
</dbReference>
<comment type="caution">
    <text evidence="4">The sequence shown here is derived from an EMBL/GenBank/DDBJ whole genome shotgun (WGS) entry which is preliminary data.</text>
</comment>
<dbReference type="PANTHER" id="PTHR10758">
    <property type="entry name" value="26S PROTEASOME NON-ATPASE REGULATORY SUBUNIT 3/COP9 SIGNALOSOME COMPLEX SUBUNIT 3"/>
    <property type="match status" value="1"/>
</dbReference>
<name>A0A218ZD10_9HELO</name>
<protein>
    <recommendedName>
        <fullName evidence="3">COP9 signalosome complex subunit 3 N-terminal helical repeats domain-containing protein</fullName>
    </recommendedName>
</protein>
<accession>A0A218ZD10</accession>
<dbReference type="GO" id="GO:0008180">
    <property type="term" value="C:COP9 signalosome"/>
    <property type="evidence" value="ECO:0007669"/>
    <property type="project" value="TreeGrafter"/>
</dbReference>
<keyword evidence="1" id="KW-0963">Cytoplasm</keyword>
<evidence type="ECO:0000259" key="3">
    <source>
        <dbReference type="Pfam" id="PF22788"/>
    </source>
</evidence>
<dbReference type="InterPro" id="IPR055089">
    <property type="entry name" value="COP9_N"/>
</dbReference>
<dbReference type="Pfam" id="PF22788">
    <property type="entry name" value="COP9_hel_rpt"/>
    <property type="match status" value="1"/>
</dbReference>
<keyword evidence="5" id="KW-1185">Reference proteome</keyword>
<dbReference type="OrthoDB" id="29061at2759"/>
<feature type="compositionally biased region" description="Acidic residues" evidence="2">
    <location>
        <begin position="479"/>
        <end position="491"/>
    </location>
</feature>
<proteinExistence type="predicted"/>